<dbReference type="EMBL" id="BAAAPB010000001">
    <property type="protein sequence ID" value="GAA1956019.1"/>
    <property type="molecule type" value="Genomic_DNA"/>
</dbReference>
<organism evidence="1 2">
    <name type="scientific">Nocardioides panacihumi</name>
    <dbReference type="NCBI Taxonomy" id="400774"/>
    <lineage>
        <taxon>Bacteria</taxon>
        <taxon>Bacillati</taxon>
        <taxon>Actinomycetota</taxon>
        <taxon>Actinomycetes</taxon>
        <taxon>Propionibacteriales</taxon>
        <taxon>Nocardioidaceae</taxon>
        <taxon>Nocardioides</taxon>
    </lineage>
</organism>
<dbReference type="Proteomes" id="UP001500571">
    <property type="component" value="Unassembled WGS sequence"/>
</dbReference>
<evidence type="ECO:0008006" key="3">
    <source>
        <dbReference type="Google" id="ProtNLM"/>
    </source>
</evidence>
<name>A0ABN2QQ21_9ACTN</name>
<evidence type="ECO:0000313" key="2">
    <source>
        <dbReference type="Proteomes" id="UP001500571"/>
    </source>
</evidence>
<dbReference type="RefSeq" id="WP_344043837.1">
    <property type="nucleotide sequence ID" value="NZ_BAAAPB010000001.1"/>
</dbReference>
<keyword evidence="2" id="KW-1185">Reference proteome</keyword>
<comment type="caution">
    <text evidence="1">The sequence shown here is derived from an EMBL/GenBank/DDBJ whole genome shotgun (WGS) entry which is preliminary data.</text>
</comment>
<sequence length="270" mass="30745">MEARSTLTHIHLGALLRFLVSQSKGWEVFGDDRLVGNIRSLVRRLDQVGFPVSARLSKSIEEIADRFDAEAKAWQKANRGADLAAWKARRVLTAAEAREVSRLASNLEDAVWAEAEVQVAFITREKRYDVNRLLSNVGSLMASGVYDGLPVISQGDFAAAGRCIAFELPTAAAFHLMRGTEDALRDFYRRIVKRERVDPPLWYQMTEHLRKRRDTPPEALMNNLDNIRRSFRNPTQHPEKVYDIDEAQDLMSLSIDVVTRMQRHLESVGR</sequence>
<protein>
    <recommendedName>
        <fullName evidence="3">DUF4145 domain-containing protein</fullName>
    </recommendedName>
</protein>
<accession>A0ABN2QQ21</accession>
<reference evidence="1 2" key="1">
    <citation type="journal article" date="2019" name="Int. J. Syst. Evol. Microbiol.">
        <title>The Global Catalogue of Microorganisms (GCM) 10K type strain sequencing project: providing services to taxonomists for standard genome sequencing and annotation.</title>
        <authorList>
            <consortium name="The Broad Institute Genomics Platform"/>
            <consortium name="The Broad Institute Genome Sequencing Center for Infectious Disease"/>
            <person name="Wu L."/>
            <person name="Ma J."/>
        </authorList>
    </citation>
    <scope>NUCLEOTIDE SEQUENCE [LARGE SCALE GENOMIC DNA]</scope>
    <source>
        <strain evidence="1 2">JCM 15309</strain>
    </source>
</reference>
<gene>
    <name evidence="1" type="ORF">GCM10009798_14180</name>
</gene>
<proteinExistence type="predicted"/>
<evidence type="ECO:0000313" key="1">
    <source>
        <dbReference type="EMBL" id="GAA1956019.1"/>
    </source>
</evidence>